<proteinExistence type="predicted"/>
<evidence type="ECO:0000313" key="2">
    <source>
        <dbReference type="Proteomes" id="UP000481861"/>
    </source>
</evidence>
<comment type="caution">
    <text evidence="1">The sequence shown here is derived from an EMBL/GenBank/DDBJ whole genome shotgun (WGS) entry which is preliminary data.</text>
</comment>
<dbReference type="OrthoDB" id="3799506at2759"/>
<name>A0A7C8IEM9_9PLEO</name>
<gene>
    <name evidence="1" type="ORF">BDV95DRAFT_600438</name>
</gene>
<sequence>MREDEGWKDHLLAGTRRELDSIQDSLDNYYLRPGGPWGFVVFRTVYGDNSEAPWARFIEHLRDSIAEPLLSVQRTDLSTRHELTIIEDEETLAGADSHTGWEDGDTDDGVEEVGWMYTDVVEYVRWYECLIAPHEWREFYQRAYKDYVNDL</sequence>
<keyword evidence="2" id="KW-1185">Reference proteome</keyword>
<evidence type="ECO:0000313" key="1">
    <source>
        <dbReference type="EMBL" id="KAF2877737.1"/>
    </source>
</evidence>
<organism evidence="1 2">
    <name type="scientific">Massariosphaeria phaeospora</name>
    <dbReference type="NCBI Taxonomy" id="100035"/>
    <lineage>
        <taxon>Eukaryota</taxon>
        <taxon>Fungi</taxon>
        <taxon>Dikarya</taxon>
        <taxon>Ascomycota</taxon>
        <taxon>Pezizomycotina</taxon>
        <taxon>Dothideomycetes</taxon>
        <taxon>Pleosporomycetidae</taxon>
        <taxon>Pleosporales</taxon>
        <taxon>Pleosporales incertae sedis</taxon>
        <taxon>Massariosphaeria</taxon>
    </lineage>
</organism>
<protein>
    <submittedName>
        <fullName evidence="1">Uncharacterized protein</fullName>
    </submittedName>
</protein>
<dbReference type="EMBL" id="JAADJZ010000001">
    <property type="protein sequence ID" value="KAF2877737.1"/>
    <property type="molecule type" value="Genomic_DNA"/>
</dbReference>
<dbReference type="Proteomes" id="UP000481861">
    <property type="component" value="Unassembled WGS sequence"/>
</dbReference>
<accession>A0A7C8IEM9</accession>
<reference evidence="1 2" key="1">
    <citation type="submission" date="2020-01" db="EMBL/GenBank/DDBJ databases">
        <authorList>
            <consortium name="DOE Joint Genome Institute"/>
            <person name="Haridas S."/>
            <person name="Albert R."/>
            <person name="Binder M."/>
            <person name="Bloem J."/>
            <person name="Labutti K."/>
            <person name="Salamov A."/>
            <person name="Andreopoulos B."/>
            <person name="Baker S.E."/>
            <person name="Barry K."/>
            <person name="Bills G."/>
            <person name="Bluhm B.H."/>
            <person name="Cannon C."/>
            <person name="Castanera R."/>
            <person name="Culley D.E."/>
            <person name="Daum C."/>
            <person name="Ezra D."/>
            <person name="Gonzalez J.B."/>
            <person name="Henrissat B."/>
            <person name="Kuo A."/>
            <person name="Liang C."/>
            <person name="Lipzen A."/>
            <person name="Lutzoni F."/>
            <person name="Magnuson J."/>
            <person name="Mondo S."/>
            <person name="Nolan M."/>
            <person name="Ohm R."/>
            <person name="Pangilinan J."/>
            <person name="Park H.-J.H."/>
            <person name="Ramirez L."/>
            <person name="Alfaro M."/>
            <person name="Sun H."/>
            <person name="Tritt A."/>
            <person name="Yoshinaga Y."/>
            <person name="Zwiers L.-H.L."/>
            <person name="Turgeon B.G."/>
            <person name="Goodwin S.B."/>
            <person name="Spatafora J.W."/>
            <person name="Crous P.W."/>
            <person name="Grigoriev I.V."/>
        </authorList>
    </citation>
    <scope>NUCLEOTIDE SEQUENCE [LARGE SCALE GENOMIC DNA]</scope>
    <source>
        <strain evidence="1 2">CBS 611.86</strain>
    </source>
</reference>
<dbReference type="AlphaFoldDB" id="A0A7C8IEM9"/>